<dbReference type="AlphaFoldDB" id="A0AAU9XXL3"/>
<dbReference type="PANTHER" id="PTHR46609">
    <property type="entry name" value="EXONUCLEASE, PHAGE-TYPE/RECB, C-TERMINAL DOMAIN-CONTAINING PROTEIN"/>
    <property type="match status" value="1"/>
</dbReference>
<accession>A0AAU9XXL3</accession>
<dbReference type="SUPFAM" id="SSF52980">
    <property type="entry name" value="Restriction endonuclease-like"/>
    <property type="match status" value="1"/>
</dbReference>
<dbReference type="EMBL" id="CALNXJ010000069">
    <property type="protein sequence ID" value="CAH3158871.1"/>
    <property type="molecule type" value="Genomic_DNA"/>
</dbReference>
<dbReference type="InterPro" id="IPR011604">
    <property type="entry name" value="PDDEXK-like_dom_sf"/>
</dbReference>
<evidence type="ECO:0000259" key="1">
    <source>
        <dbReference type="Pfam" id="PF09588"/>
    </source>
</evidence>
<keyword evidence="3" id="KW-1185">Reference proteome</keyword>
<dbReference type="PANTHER" id="PTHR46609:SF6">
    <property type="entry name" value="EXONUCLEASE, PHAGE-TYPE_RECB, C-TERMINAL DOMAIN-CONTAINING PROTEIN-RELATED"/>
    <property type="match status" value="1"/>
</dbReference>
<proteinExistence type="predicted"/>
<name>A0AAU9XXL3_9CNID</name>
<dbReference type="Gene3D" id="3.90.320.10">
    <property type="match status" value="1"/>
</dbReference>
<dbReference type="GO" id="GO:0006281">
    <property type="term" value="P:DNA repair"/>
    <property type="evidence" value="ECO:0007669"/>
    <property type="project" value="UniProtKB-ARBA"/>
</dbReference>
<protein>
    <recommendedName>
        <fullName evidence="1">YqaJ viral recombinase domain-containing protein</fullName>
    </recommendedName>
</protein>
<evidence type="ECO:0000313" key="2">
    <source>
        <dbReference type="EMBL" id="CAH3158871.1"/>
    </source>
</evidence>
<feature type="domain" description="YqaJ viral recombinase" evidence="1">
    <location>
        <begin position="74"/>
        <end position="227"/>
    </location>
</feature>
<reference evidence="2 3" key="1">
    <citation type="submission" date="2022-05" db="EMBL/GenBank/DDBJ databases">
        <authorList>
            <consortium name="Genoscope - CEA"/>
            <person name="William W."/>
        </authorList>
    </citation>
    <scope>NUCLEOTIDE SEQUENCE [LARGE SCALE GENOMIC DNA]</scope>
</reference>
<organism evidence="2 3">
    <name type="scientific">Pocillopora meandrina</name>
    <dbReference type="NCBI Taxonomy" id="46732"/>
    <lineage>
        <taxon>Eukaryota</taxon>
        <taxon>Metazoa</taxon>
        <taxon>Cnidaria</taxon>
        <taxon>Anthozoa</taxon>
        <taxon>Hexacorallia</taxon>
        <taxon>Scleractinia</taxon>
        <taxon>Astrocoeniina</taxon>
        <taxon>Pocilloporidae</taxon>
        <taxon>Pocillopora</taxon>
    </lineage>
</organism>
<dbReference type="InterPro" id="IPR011335">
    <property type="entry name" value="Restrct_endonuc-II-like"/>
</dbReference>
<dbReference type="Pfam" id="PF09588">
    <property type="entry name" value="YqaJ"/>
    <property type="match status" value="1"/>
</dbReference>
<dbReference type="InterPro" id="IPR019080">
    <property type="entry name" value="YqaJ_viral_recombinase"/>
</dbReference>
<dbReference type="Proteomes" id="UP001159428">
    <property type="component" value="Unassembled WGS sequence"/>
</dbReference>
<comment type="caution">
    <text evidence="2">The sequence shown here is derived from an EMBL/GenBank/DDBJ whole genome shotgun (WGS) entry which is preliminary data.</text>
</comment>
<gene>
    <name evidence="2" type="ORF">PMEA_00030792</name>
</gene>
<sequence>MENIATEKKSVENHVYSVLFQAGTESIWRPQISTESKDDSCSSSPSDQSFQNESIIIPLLKKQNYLEVEQCSNEWRALRVGTITASKVPSLLEFNGVKEFDNGWFAIKNRIDEHVLNPKRNKLPNFIRGKQQEQNAIQQFQNDTKMGVSQCGYFKHPSDSRFGASPDGVSTGRQQFLVEIKTRSLPNNTQLEKLNEEEKNKKMEIALKPLPHLKTVRKYHRIQVSYYYILQITGAHLYQCHLQMECTQTDLTYLMSYVPETKVATYFPVQKNHILCEIMMEILIHIYENKSFQDPWAHFEHPHLKKLGNQLVGSVPSFENTRHFRSWVNSVAKSTLCISF</sequence>
<dbReference type="InterPro" id="IPR051703">
    <property type="entry name" value="NF-kappa-B_Signaling_Reg"/>
</dbReference>
<evidence type="ECO:0000313" key="3">
    <source>
        <dbReference type="Proteomes" id="UP001159428"/>
    </source>
</evidence>